<dbReference type="GO" id="GO:1903457">
    <property type="term" value="P:lactate catabolic process"/>
    <property type="evidence" value="ECO:0007669"/>
    <property type="project" value="TreeGrafter"/>
</dbReference>
<evidence type="ECO:0000256" key="11">
    <source>
        <dbReference type="ARBA" id="ARBA00060924"/>
    </source>
</evidence>
<evidence type="ECO:0000256" key="5">
    <source>
        <dbReference type="ARBA" id="ARBA00022827"/>
    </source>
</evidence>
<evidence type="ECO:0000256" key="3">
    <source>
        <dbReference type="ARBA" id="ARBA00022630"/>
    </source>
</evidence>
<dbReference type="Gene3D" id="3.30.43.10">
    <property type="entry name" value="Uridine Diphospho-n-acetylenolpyruvylglucosamine Reductase, domain 2"/>
    <property type="match status" value="1"/>
</dbReference>
<evidence type="ECO:0000256" key="4">
    <source>
        <dbReference type="ARBA" id="ARBA00022723"/>
    </source>
</evidence>
<comment type="similarity">
    <text evidence="11">In the N-terminal section; belongs to the FAD-binding oxidoreductase/transferase type 4 family.</text>
</comment>
<keyword evidence="2" id="KW-0004">4Fe-4S</keyword>
<reference evidence="15 16" key="1">
    <citation type="journal article" date="2008" name="Appl. Environ. Microbiol.">
        <title>Genomic insights into Mn(II) oxidation by the marine alphaproteobacterium Aurantimonas sp. strain SI85-9A1.</title>
        <authorList>
            <person name="Dick G.J."/>
            <person name="Podell S."/>
            <person name="Johnson H.A."/>
            <person name="Rivera-Espinoza Y."/>
            <person name="Bernier-Latmani R."/>
            <person name="McCarthy J.K."/>
            <person name="Torpey J.W."/>
            <person name="Clement B.G."/>
            <person name="Gaasterland T."/>
            <person name="Tebo B.M."/>
        </authorList>
    </citation>
    <scope>NUCLEOTIDE SEQUENCE [LARGE SCALE GENOMIC DNA]</scope>
    <source>
        <strain evidence="15 16">SI85-9A1</strain>
    </source>
</reference>
<dbReference type="InterPro" id="IPR016169">
    <property type="entry name" value="FAD-bd_PCMH_sub2"/>
</dbReference>
<dbReference type="AlphaFoldDB" id="Q1YGG6"/>
<dbReference type="GO" id="GO:0071949">
    <property type="term" value="F:FAD binding"/>
    <property type="evidence" value="ECO:0007669"/>
    <property type="project" value="InterPro"/>
</dbReference>
<dbReference type="InterPro" id="IPR016167">
    <property type="entry name" value="FAD-bd_PCMH_sub1"/>
</dbReference>
<dbReference type="InterPro" id="IPR017896">
    <property type="entry name" value="4Fe4S_Fe-S-bd"/>
</dbReference>
<dbReference type="SUPFAM" id="SSF55103">
    <property type="entry name" value="FAD-linked oxidases, C-terminal domain"/>
    <property type="match status" value="1"/>
</dbReference>
<evidence type="ECO:0000256" key="1">
    <source>
        <dbReference type="ARBA" id="ARBA00001974"/>
    </source>
</evidence>
<keyword evidence="16" id="KW-1185">Reference proteome</keyword>
<dbReference type="GO" id="GO:0004458">
    <property type="term" value="F:D-lactate dehydrogenase (cytochrome) activity"/>
    <property type="evidence" value="ECO:0007669"/>
    <property type="project" value="TreeGrafter"/>
</dbReference>
<dbReference type="Gene3D" id="3.30.70.2740">
    <property type="match status" value="1"/>
</dbReference>
<feature type="compositionally biased region" description="Low complexity" evidence="13">
    <location>
        <begin position="750"/>
        <end position="764"/>
    </location>
</feature>
<feature type="domain" description="FAD-binding PCMH-type" evidence="14">
    <location>
        <begin position="61"/>
        <end position="284"/>
    </location>
</feature>
<evidence type="ECO:0000256" key="10">
    <source>
        <dbReference type="ARBA" id="ARBA00051291"/>
    </source>
</evidence>
<dbReference type="Pfam" id="PF02754">
    <property type="entry name" value="CCG"/>
    <property type="match status" value="1"/>
</dbReference>
<dbReference type="InterPro" id="IPR017900">
    <property type="entry name" value="4Fe4S_Fe_S_CS"/>
</dbReference>
<evidence type="ECO:0000256" key="12">
    <source>
        <dbReference type="ARBA" id="ARBA00067680"/>
    </source>
</evidence>
<dbReference type="GO" id="GO:0051990">
    <property type="term" value="F:(R)-2-hydroxyglutarate dehydrogenase activity"/>
    <property type="evidence" value="ECO:0007669"/>
    <property type="project" value="UniProtKB-EC"/>
</dbReference>
<dbReference type="InterPro" id="IPR006094">
    <property type="entry name" value="Oxid_FAD_bind_N"/>
</dbReference>
<dbReference type="PANTHER" id="PTHR11748">
    <property type="entry name" value="D-LACTATE DEHYDROGENASE"/>
    <property type="match status" value="1"/>
</dbReference>
<keyword evidence="7" id="KW-0408">Iron</keyword>
<dbReference type="Pfam" id="PF01565">
    <property type="entry name" value="FAD_binding_4"/>
    <property type="match status" value="1"/>
</dbReference>
<name>Q1YGG6_AURMS</name>
<dbReference type="SUPFAM" id="SSF56176">
    <property type="entry name" value="FAD-binding/transporter-associated domain-like"/>
    <property type="match status" value="1"/>
</dbReference>
<accession>Q1YGG6</accession>
<dbReference type="InterPro" id="IPR004017">
    <property type="entry name" value="Cys_rich_dom"/>
</dbReference>
<dbReference type="GO" id="GO:0008720">
    <property type="term" value="F:D-lactate dehydrogenase (NAD+) activity"/>
    <property type="evidence" value="ECO:0007669"/>
    <property type="project" value="TreeGrafter"/>
</dbReference>
<keyword evidence="4" id="KW-0479">Metal-binding</keyword>
<evidence type="ECO:0000256" key="2">
    <source>
        <dbReference type="ARBA" id="ARBA00022485"/>
    </source>
</evidence>
<dbReference type="HOGENOM" id="CLU_010756_0_0_5"/>
<comment type="caution">
    <text evidence="15">The sequence shown here is derived from an EMBL/GenBank/DDBJ whole genome shotgun (WGS) entry which is preliminary data.</text>
</comment>
<gene>
    <name evidence="15" type="ORF">SI859A1_02860</name>
</gene>
<evidence type="ECO:0000313" key="15">
    <source>
        <dbReference type="EMBL" id="EAS49259.1"/>
    </source>
</evidence>
<dbReference type="Pfam" id="PF02913">
    <property type="entry name" value="FAD-oxidase_C"/>
    <property type="match status" value="1"/>
</dbReference>
<evidence type="ECO:0000256" key="8">
    <source>
        <dbReference type="ARBA" id="ARBA00023014"/>
    </source>
</evidence>
<dbReference type="InterPro" id="IPR016171">
    <property type="entry name" value="Vanillyl_alc_oxidase_C-sub2"/>
</dbReference>
<feature type="region of interest" description="Disordered" evidence="13">
    <location>
        <begin position="750"/>
        <end position="807"/>
    </location>
</feature>
<dbReference type="PROSITE" id="PS51387">
    <property type="entry name" value="FAD_PCMH"/>
    <property type="match status" value="1"/>
</dbReference>
<keyword evidence="8" id="KW-0411">Iron-sulfur</keyword>
<evidence type="ECO:0000256" key="9">
    <source>
        <dbReference type="ARBA" id="ARBA00039003"/>
    </source>
</evidence>
<comment type="cofactor">
    <cofactor evidence="1">
        <name>FAD</name>
        <dbReference type="ChEBI" id="CHEBI:57692"/>
    </cofactor>
</comment>
<dbReference type="Gene3D" id="1.10.45.10">
    <property type="entry name" value="Vanillyl-alcohol Oxidase, Chain A, domain 4"/>
    <property type="match status" value="1"/>
</dbReference>
<keyword evidence="6" id="KW-0560">Oxidoreductase</keyword>
<dbReference type="Proteomes" id="UP000000321">
    <property type="component" value="Unassembled WGS sequence"/>
</dbReference>
<dbReference type="InterPro" id="IPR004113">
    <property type="entry name" value="FAD-bd_oxidored_4_C"/>
</dbReference>
<dbReference type="Pfam" id="PF13183">
    <property type="entry name" value="Fer4_8"/>
    <property type="match status" value="1"/>
</dbReference>
<dbReference type="EMBL" id="AAPJ01000005">
    <property type="protein sequence ID" value="EAS49259.1"/>
    <property type="molecule type" value="Genomic_DNA"/>
</dbReference>
<keyword evidence="5" id="KW-0274">FAD</keyword>
<evidence type="ECO:0000259" key="14">
    <source>
        <dbReference type="PROSITE" id="PS51387"/>
    </source>
</evidence>
<proteinExistence type="inferred from homology"/>
<organism evidence="15 16">
    <name type="scientific">Aurantimonas manganoxydans (strain ATCC BAA-1229 / DSM 21871 / SI85-9A1)</name>
    <dbReference type="NCBI Taxonomy" id="287752"/>
    <lineage>
        <taxon>Bacteria</taxon>
        <taxon>Pseudomonadati</taxon>
        <taxon>Pseudomonadota</taxon>
        <taxon>Alphaproteobacteria</taxon>
        <taxon>Hyphomicrobiales</taxon>
        <taxon>Aurantimonadaceae</taxon>
        <taxon>Aurantimonas</taxon>
    </lineage>
</organism>
<evidence type="ECO:0000256" key="7">
    <source>
        <dbReference type="ARBA" id="ARBA00023004"/>
    </source>
</evidence>
<protein>
    <recommendedName>
        <fullName evidence="12">D-2-hydroxyglutarate dehydrogenase</fullName>
        <ecNumber evidence="9">1.1.99.39</ecNumber>
    </recommendedName>
</protein>
<dbReference type="InterPro" id="IPR016166">
    <property type="entry name" value="FAD-bd_PCMH"/>
</dbReference>
<dbReference type="SUPFAM" id="SSF46548">
    <property type="entry name" value="alpha-helical ferredoxin"/>
    <property type="match status" value="1"/>
</dbReference>
<dbReference type="Gene3D" id="3.30.465.10">
    <property type="match status" value="1"/>
</dbReference>
<dbReference type="EC" id="1.1.99.39" evidence="9"/>
<dbReference type="FunFam" id="3.30.70.2740:FF:000003">
    <property type="entry name" value="Oxidoreductase, FAD-binding, putative"/>
    <property type="match status" value="1"/>
</dbReference>
<dbReference type="GO" id="GO:0046872">
    <property type="term" value="F:metal ion binding"/>
    <property type="evidence" value="ECO:0007669"/>
    <property type="project" value="UniProtKB-KW"/>
</dbReference>
<dbReference type="BioCyc" id="AURANTIMONAS:SI859A1_02860-MONOMER"/>
<keyword evidence="3" id="KW-0285">Flavoprotein</keyword>
<dbReference type="PROSITE" id="PS00198">
    <property type="entry name" value="4FE4S_FER_1"/>
    <property type="match status" value="1"/>
</dbReference>
<evidence type="ECO:0000313" key="16">
    <source>
        <dbReference type="Proteomes" id="UP000000321"/>
    </source>
</evidence>
<dbReference type="InterPro" id="IPR036318">
    <property type="entry name" value="FAD-bd_PCMH-like_sf"/>
</dbReference>
<dbReference type="InterPro" id="IPR016164">
    <property type="entry name" value="FAD-linked_Oxase-like_C"/>
</dbReference>
<dbReference type="GO" id="GO:0051539">
    <property type="term" value="F:4 iron, 4 sulfur cluster binding"/>
    <property type="evidence" value="ECO:0007669"/>
    <property type="project" value="UniProtKB-KW"/>
</dbReference>
<evidence type="ECO:0000256" key="13">
    <source>
        <dbReference type="SAM" id="MobiDB-lite"/>
    </source>
</evidence>
<dbReference type="PANTHER" id="PTHR11748:SF119">
    <property type="entry name" value="D-2-HYDROXYGLUTARATE DEHYDROGENASE"/>
    <property type="match status" value="1"/>
</dbReference>
<comment type="catalytic activity">
    <reaction evidence="10">
        <text>(R)-2-hydroxyglutarate + A = 2-oxoglutarate + AH2</text>
        <dbReference type="Rhea" id="RHEA:38295"/>
        <dbReference type="ChEBI" id="CHEBI:13193"/>
        <dbReference type="ChEBI" id="CHEBI:15801"/>
        <dbReference type="ChEBI" id="CHEBI:16810"/>
        <dbReference type="ChEBI" id="CHEBI:17499"/>
        <dbReference type="EC" id="1.1.99.39"/>
    </reaction>
    <physiologicalReaction direction="left-to-right" evidence="10">
        <dbReference type="Rhea" id="RHEA:38296"/>
    </physiologicalReaction>
</comment>
<sequence length="1057" mass="112982">MDYEFIMRVKRHSACRGREGSKHMGEMIRPGLSRRLEREIAGDVYFDRFNRGRYATDASIYQIMPAGVVVARTGDDVAAALDACREEGLPLTMRGGGTSQCGQTVNSGLIVDTSKHLNKLLDLDVAGRRAVVEPGIVLDDLNRLLKPHGLWFPVDVSTASRATIGGMAGNNSCGSRSLRYGTMRDNVIAIDAILADGTAGRFAQLDQNVANEPPRELVAAMLALGRREAGEIAARFPKVQRRVGGYNLDALVPSDDPINLAHLLVGSEGTLGISTAIEIRLSPLPKATKILGACHFPTFRAAMEAAQHIVALKPTSVELVDATMIGLARRIDMFVPTLEAFVEGDPAALLLVEFADTAKENAASLAALKDVMSDLGYGFGRGGDHEGGVVPVADLKLQAAIAELRAAGLNIMMSMKEERKPVSFVEDCAVPLEHLADYTDRLTAIFEKHGTKGTWYAHASEGCLHVRPVLNVKLDKDVKTMRAIAEEAFAMVREYKGSHSGEHGDGLVRSEFHTQMFGERIVAAFQEVKTAFDPHTRLNPGKIVAPPKMDDRSLLRYPPGYAVDEIQTAFDWSAWPGASGGLQGAVEMCNNNGACRKSAGAVMCPSYRVTRNERDVTRGRANTLRLAISGQLGPDALASDEMAETLKLCVSCKACRRECPTGVDMAKMKAEVLYQRGKTNGFSLKDRLIADLPRYAPAAARMGWLMGLRDRVPAFAALSEKMAGFSARRSLPAFRRDWFRDAEGHAAGAAAGAEASARQDAAASTENIGGGGDGIVLNPEGAGGDTATANRADRRGVERTGPAPHPDRVTGVVLFADTFDRWFDPQVLRAAVKVLKAGGYQVETARLGRNERPLCCGRTYLAAGMADRAKAEAQRTIDALLPHVRAGKAIVGLEPSCILTLRDEFLALVPGEAAEAVAASAMLFEEFLMREDKAGHLSLPLDGIGREAYLHGHCHQKAFGAMSAVEGALRMIPGLDLKVIESSCCGMAGAFGYDAETIDVSLAMGELSLLPAVRAAPANAVIVADGTSCRHQIADGAARRAVHVAEVLAGALHGAAP</sequence>
<evidence type="ECO:0000256" key="6">
    <source>
        <dbReference type="ARBA" id="ARBA00023002"/>
    </source>
</evidence>